<evidence type="ECO:0000256" key="1">
    <source>
        <dbReference type="SAM" id="Phobius"/>
    </source>
</evidence>
<keyword evidence="3" id="KW-1185">Reference proteome</keyword>
<dbReference type="InterPro" id="IPR025329">
    <property type="entry name" value="DUF4235"/>
</dbReference>
<proteinExistence type="predicted"/>
<dbReference type="AlphaFoldDB" id="A0A542ZAM6"/>
<evidence type="ECO:0000313" key="2">
    <source>
        <dbReference type="EMBL" id="TQL57398.1"/>
    </source>
</evidence>
<keyword evidence="1" id="KW-1133">Transmembrane helix</keyword>
<dbReference type="EMBL" id="VFOS01000004">
    <property type="protein sequence ID" value="TQL57398.1"/>
    <property type="molecule type" value="Genomic_DNA"/>
</dbReference>
<gene>
    <name evidence="2" type="ORF">FB461_2132</name>
</gene>
<dbReference type="Proteomes" id="UP000315389">
    <property type="component" value="Unassembled WGS sequence"/>
</dbReference>
<organism evidence="2 3">
    <name type="scientific">Rarobacter faecitabidus</name>
    <dbReference type="NCBI Taxonomy" id="13243"/>
    <lineage>
        <taxon>Bacteria</taxon>
        <taxon>Bacillati</taxon>
        <taxon>Actinomycetota</taxon>
        <taxon>Actinomycetes</taxon>
        <taxon>Micrococcales</taxon>
        <taxon>Rarobacteraceae</taxon>
        <taxon>Rarobacter</taxon>
    </lineage>
</organism>
<evidence type="ECO:0000313" key="3">
    <source>
        <dbReference type="Proteomes" id="UP000315389"/>
    </source>
</evidence>
<keyword evidence="1" id="KW-0472">Membrane</keyword>
<feature type="transmembrane region" description="Helical" evidence="1">
    <location>
        <begin position="61"/>
        <end position="81"/>
    </location>
</feature>
<name>A0A542ZAM6_RARFA</name>
<keyword evidence="1" id="KW-0812">Transmembrane</keyword>
<dbReference type="Pfam" id="PF14019">
    <property type="entry name" value="DUF4235"/>
    <property type="match status" value="1"/>
</dbReference>
<sequence>MSEDTVSEETEETDTIGFKIVTGVAALAAGWVAQKTLTTAWKSITGNDAPEDPDDDTASTVAVVIFAATAGAVSALARVIATRSVRKVAARSAARR</sequence>
<accession>A0A542ZAM6</accession>
<dbReference type="RefSeq" id="WP_142121867.1">
    <property type="nucleotide sequence ID" value="NZ_BAAASV010000002.1"/>
</dbReference>
<protein>
    <submittedName>
        <fullName evidence="2">Uncharacterized protein DUF4235</fullName>
    </submittedName>
</protein>
<reference evidence="2 3" key="1">
    <citation type="submission" date="2019-06" db="EMBL/GenBank/DDBJ databases">
        <title>Sequencing the genomes of 1000 actinobacteria strains.</title>
        <authorList>
            <person name="Klenk H.-P."/>
        </authorList>
    </citation>
    <scope>NUCLEOTIDE SEQUENCE [LARGE SCALE GENOMIC DNA]</scope>
    <source>
        <strain evidence="2 3">DSM 4813</strain>
    </source>
</reference>
<comment type="caution">
    <text evidence="2">The sequence shown here is derived from an EMBL/GenBank/DDBJ whole genome shotgun (WGS) entry which is preliminary data.</text>
</comment>
<dbReference type="OrthoDB" id="3268522at2"/>